<keyword evidence="2" id="KW-1185">Reference proteome</keyword>
<sequence>MPPHKNKRILVSETSRVSDLVRFYNVNMEKYFLESQGRPIIQERGSSMRPLRTK</sequence>
<dbReference type="EMBL" id="JABEZV010000011">
    <property type="protein sequence ID" value="MBA0724845.1"/>
    <property type="molecule type" value="Genomic_DNA"/>
</dbReference>
<dbReference type="Proteomes" id="UP000593574">
    <property type="component" value="Unassembled WGS sequence"/>
</dbReference>
<gene>
    <name evidence="1" type="ORF">Golax_021502</name>
</gene>
<name>A0A7J9ALA5_9ROSI</name>
<protein>
    <submittedName>
        <fullName evidence="1">Uncharacterized protein</fullName>
    </submittedName>
</protein>
<dbReference type="AlphaFoldDB" id="A0A7J9ALA5"/>
<comment type="caution">
    <text evidence="1">The sequence shown here is derived from an EMBL/GenBank/DDBJ whole genome shotgun (WGS) entry which is preliminary data.</text>
</comment>
<accession>A0A7J9ALA5</accession>
<evidence type="ECO:0000313" key="1">
    <source>
        <dbReference type="EMBL" id="MBA0724845.1"/>
    </source>
</evidence>
<evidence type="ECO:0000313" key="2">
    <source>
        <dbReference type="Proteomes" id="UP000593574"/>
    </source>
</evidence>
<proteinExistence type="predicted"/>
<reference evidence="1 2" key="1">
    <citation type="journal article" date="2019" name="Genome Biol. Evol.">
        <title>Insights into the evolution of the New World diploid cottons (Gossypium, subgenus Houzingenia) based on genome sequencing.</title>
        <authorList>
            <person name="Grover C.E."/>
            <person name="Arick M.A. 2nd"/>
            <person name="Thrash A."/>
            <person name="Conover J.L."/>
            <person name="Sanders W.S."/>
            <person name="Peterson D.G."/>
            <person name="Frelichowski J.E."/>
            <person name="Scheffler J.A."/>
            <person name="Scheffler B.E."/>
            <person name="Wendel J.F."/>
        </authorList>
    </citation>
    <scope>NUCLEOTIDE SEQUENCE [LARGE SCALE GENOMIC DNA]</scope>
    <source>
        <strain evidence="1">4</strain>
        <tissue evidence="1">Leaf</tissue>
    </source>
</reference>
<organism evidence="1 2">
    <name type="scientific">Gossypium laxum</name>
    <dbReference type="NCBI Taxonomy" id="34288"/>
    <lineage>
        <taxon>Eukaryota</taxon>
        <taxon>Viridiplantae</taxon>
        <taxon>Streptophyta</taxon>
        <taxon>Embryophyta</taxon>
        <taxon>Tracheophyta</taxon>
        <taxon>Spermatophyta</taxon>
        <taxon>Magnoliopsida</taxon>
        <taxon>eudicotyledons</taxon>
        <taxon>Gunneridae</taxon>
        <taxon>Pentapetalae</taxon>
        <taxon>rosids</taxon>
        <taxon>malvids</taxon>
        <taxon>Malvales</taxon>
        <taxon>Malvaceae</taxon>
        <taxon>Malvoideae</taxon>
        <taxon>Gossypium</taxon>
    </lineage>
</organism>